<name>A0ABS2UQS5_9ACTN</name>
<dbReference type="EMBL" id="JAFEJA010000001">
    <property type="protein sequence ID" value="MBM9619065.1"/>
    <property type="molecule type" value="Genomic_DNA"/>
</dbReference>
<keyword evidence="1" id="KW-0489">Methyltransferase</keyword>
<sequence length="303" mass="32576">MLVSARTADTRRTARRPVACGVDSITTNRADAPGPVRTAGEGTRHVTARLRTDVAHNARVWNYWLGGKDNYPVDRAVGDHVTGLYPSIGEVARADRAFLRRAVTHLAGDAGIRQFLDVGTGLPTADNTHEVAQRIAPDARVVYVDNDPVVLAHARALLTGSPEGATEYVDADAHRPEEIVAAMTGTLDPSRPVAVMMLGILNFVLDTDRARTIVRTLMDAVPPGSHLVLTHPTLELGGEGNAEAMAFWNENAKPPITARSREEFASFLEGLEILEPGIVACSRWRSDGTEPAVAQFGAVARKP</sequence>
<dbReference type="GO" id="GO:0008168">
    <property type="term" value="F:methyltransferase activity"/>
    <property type="evidence" value="ECO:0007669"/>
    <property type="project" value="UniProtKB-KW"/>
</dbReference>
<keyword evidence="1" id="KW-0808">Transferase</keyword>
<proteinExistence type="predicted"/>
<organism evidence="1 2">
    <name type="scientific">Streptomyces zhihengii</name>
    <dbReference type="NCBI Taxonomy" id="1818004"/>
    <lineage>
        <taxon>Bacteria</taxon>
        <taxon>Bacillati</taxon>
        <taxon>Actinomycetota</taxon>
        <taxon>Actinomycetes</taxon>
        <taxon>Kitasatosporales</taxon>
        <taxon>Streptomycetaceae</taxon>
        <taxon>Streptomyces</taxon>
    </lineage>
</organism>
<evidence type="ECO:0000313" key="2">
    <source>
        <dbReference type="Proteomes" id="UP000664109"/>
    </source>
</evidence>
<evidence type="ECO:0000313" key="1">
    <source>
        <dbReference type="EMBL" id="MBM9619065.1"/>
    </source>
</evidence>
<gene>
    <name evidence="1" type="ORF">JE024_10055</name>
</gene>
<dbReference type="SUPFAM" id="SSF53335">
    <property type="entry name" value="S-adenosyl-L-methionine-dependent methyltransferases"/>
    <property type="match status" value="1"/>
</dbReference>
<dbReference type="InterPro" id="IPR029063">
    <property type="entry name" value="SAM-dependent_MTases_sf"/>
</dbReference>
<accession>A0ABS2UQS5</accession>
<dbReference type="Gene3D" id="3.40.50.150">
    <property type="entry name" value="Vaccinia Virus protein VP39"/>
    <property type="match status" value="1"/>
</dbReference>
<keyword evidence="2" id="KW-1185">Reference proteome</keyword>
<comment type="caution">
    <text evidence="1">The sequence shown here is derived from an EMBL/GenBank/DDBJ whole genome shotgun (WGS) entry which is preliminary data.</text>
</comment>
<dbReference type="PIRSF" id="PIRSF017393">
    <property type="entry name" value="MTase_SAV2177"/>
    <property type="match status" value="1"/>
</dbReference>
<dbReference type="InterPro" id="IPR006764">
    <property type="entry name" value="SAM_dep_MeTrfase_SAV2177_type"/>
</dbReference>
<dbReference type="Proteomes" id="UP000664109">
    <property type="component" value="Unassembled WGS sequence"/>
</dbReference>
<dbReference type="Pfam" id="PF04672">
    <property type="entry name" value="Methyltransf_19"/>
    <property type="match status" value="1"/>
</dbReference>
<dbReference type="GO" id="GO:0032259">
    <property type="term" value="P:methylation"/>
    <property type="evidence" value="ECO:0007669"/>
    <property type="project" value="UniProtKB-KW"/>
</dbReference>
<protein>
    <submittedName>
        <fullName evidence="1">SAM-dependent methyltransferase</fullName>
    </submittedName>
</protein>
<reference evidence="1 2" key="1">
    <citation type="journal article" date="2016" name="Arch. Microbiol.">
        <title>Streptomyces zhihengii sp. nov., isolated from rhizospheric soil of Psammosilene tunicoides.</title>
        <authorList>
            <person name="Huang M.J."/>
            <person name="Fei J.J."/>
            <person name="Salam N."/>
            <person name="Kim C.J."/>
            <person name="Hozzein W.N."/>
            <person name="Xiao M."/>
            <person name="Huang H.Q."/>
            <person name="Li W.J."/>
        </authorList>
    </citation>
    <scope>NUCLEOTIDE SEQUENCE [LARGE SCALE GENOMIC DNA]</scope>
    <source>
        <strain evidence="1 2">YIM T102</strain>
    </source>
</reference>